<evidence type="ECO:0008006" key="4">
    <source>
        <dbReference type="Google" id="ProtNLM"/>
    </source>
</evidence>
<accession>A0A7S3VKU0</accession>
<dbReference type="AlphaFoldDB" id="A0A7S3VKU0"/>
<feature type="chain" id="PRO_5031231213" description="DUF5050 domain-containing protein" evidence="2">
    <location>
        <begin position="22"/>
        <end position="436"/>
    </location>
</feature>
<dbReference type="SUPFAM" id="SSF50969">
    <property type="entry name" value="YVTN repeat-like/Quinoprotein amine dehydrogenase"/>
    <property type="match status" value="1"/>
</dbReference>
<dbReference type="InterPro" id="IPR011042">
    <property type="entry name" value="6-blade_b-propeller_TolB-like"/>
</dbReference>
<feature type="signal peptide" evidence="2">
    <location>
        <begin position="1"/>
        <end position="21"/>
    </location>
</feature>
<proteinExistence type="predicted"/>
<dbReference type="EMBL" id="HBIP01013319">
    <property type="protein sequence ID" value="CAE0492565.1"/>
    <property type="molecule type" value="Transcribed_RNA"/>
</dbReference>
<gene>
    <name evidence="3" type="ORF">DTER00134_LOCUS7638</name>
</gene>
<dbReference type="PRINTS" id="PR01217">
    <property type="entry name" value="PRICHEXTENSN"/>
</dbReference>
<evidence type="ECO:0000313" key="3">
    <source>
        <dbReference type="EMBL" id="CAE0492565.1"/>
    </source>
</evidence>
<organism evidence="3">
    <name type="scientific">Dunaliella tertiolecta</name>
    <name type="common">Green alga</name>
    <dbReference type="NCBI Taxonomy" id="3047"/>
    <lineage>
        <taxon>Eukaryota</taxon>
        <taxon>Viridiplantae</taxon>
        <taxon>Chlorophyta</taxon>
        <taxon>core chlorophytes</taxon>
        <taxon>Chlorophyceae</taxon>
        <taxon>CS clade</taxon>
        <taxon>Chlamydomonadales</taxon>
        <taxon>Dunaliellaceae</taxon>
        <taxon>Dunaliella</taxon>
    </lineage>
</organism>
<keyword evidence="2" id="KW-0732">Signal</keyword>
<reference evidence="3" key="1">
    <citation type="submission" date="2021-01" db="EMBL/GenBank/DDBJ databases">
        <authorList>
            <person name="Corre E."/>
            <person name="Pelletier E."/>
            <person name="Niang G."/>
            <person name="Scheremetjew M."/>
            <person name="Finn R."/>
            <person name="Kale V."/>
            <person name="Holt S."/>
            <person name="Cochrane G."/>
            <person name="Meng A."/>
            <person name="Brown T."/>
            <person name="Cohen L."/>
        </authorList>
    </citation>
    <scope>NUCLEOTIDE SEQUENCE</scope>
    <source>
        <strain evidence="3">CCMP1320</strain>
    </source>
</reference>
<evidence type="ECO:0000256" key="1">
    <source>
        <dbReference type="SAM" id="MobiDB-lite"/>
    </source>
</evidence>
<sequence length="436" mass="46545">MTPRAIWLVCFLLLVLTGANTQAPAYPRITTIIQGKTSTDVWGLAYDPGQNALFYSRTDTGDIRMYDLDSGKERRVAVNGLNQPKFMAFSEGTVYFSDYGNLELKQMDASDYTVSNTVSSNDEDEDDVRDRGDQGRWRGNRGRRRILQSGGRWYKSDGNGAPQGIVALPDGSLLVADRGAKAIRKLQNGALSTFADKLKHRPFCLAYNVNDGNLYFAEEAGNLVYAINVDSCSSGDCSVSVIAGQSAERNIKDGTGRSLGGGEGTAALTGIMSMVHDPISNTLYVAEDYDTGTDLQSVIRAIYTSVPTYDVNTVAGKLSAFLADDPSSPPKGIREMCILDSNNIAFVDSSNVRIRKLTLSGPPPPPLLPSPPSPLSPLSPLPPSPLPPSPSPRPPSPLPSPPSLPRLPPPPIPPSPSLPPPPPSPSPPPSPPSLPP</sequence>
<dbReference type="InterPro" id="IPR011044">
    <property type="entry name" value="Quino_amine_DH_bsu"/>
</dbReference>
<evidence type="ECO:0000256" key="2">
    <source>
        <dbReference type="SAM" id="SignalP"/>
    </source>
</evidence>
<dbReference type="Gene3D" id="2.120.10.30">
    <property type="entry name" value="TolB, C-terminal domain"/>
    <property type="match status" value="2"/>
</dbReference>
<feature type="region of interest" description="Disordered" evidence="1">
    <location>
        <begin position="363"/>
        <end position="436"/>
    </location>
</feature>
<protein>
    <recommendedName>
        <fullName evidence="4">DUF5050 domain-containing protein</fullName>
    </recommendedName>
</protein>
<feature type="region of interest" description="Disordered" evidence="1">
    <location>
        <begin position="115"/>
        <end position="140"/>
    </location>
</feature>
<name>A0A7S3VKU0_DUNTE</name>